<organism evidence="2 3">
    <name type="scientific">Portunus trituberculatus</name>
    <name type="common">Swimming crab</name>
    <name type="synonym">Neptunus trituberculatus</name>
    <dbReference type="NCBI Taxonomy" id="210409"/>
    <lineage>
        <taxon>Eukaryota</taxon>
        <taxon>Metazoa</taxon>
        <taxon>Ecdysozoa</taxon>
        <taxon>Arthropoda</taxon>
        <taxon>Crustacea</taxon>
        <taxon>Multicrustacea</taxon>
        <taxon>Malacostraca</taxon>
        <taxon>Eumalacostraca</taxon>
        <taxon>Eucarida</taxon>
        <taxon>Decapoda</taxon>
        <taxon>Pleocyemata</taxon>
        <taxon>Brachyura</taxon>
        <taxon>Eubrachyura</taxon>
        <taxon>Portunoidea</taxon>
        <taxon>Portunidae</taxon>
        <taxon>Portuninae</taxon>
        <taxon>Portunus</taxon>
    </lineage>
</organism>
<keyword evidence="3" id="KW-1185">Reference proteome</keyword>
<gene>
    <name evidence="2" type="ORF">E2C01_059111</name>
</gene>
<reference evidence="2 3" key="1">
    <citation type="submission" date="2019-05" db="EMBL/GenBank/DDBJ databases">
        <title>Another draft genome of Portunus trituberculatus and its Hox gene families provides insights of decapod evolution.</title>
        <authorList>
            <person name="Jeong J.-H."/>
            <person name="Song I."/>
            <person name="Kim S."/>
            <person name="Choi T."/>
            <person name="Kim D."/>
            <person name="Ryu S."/>
            <person name="Kim W."/>
        </authorList>
    </citation>
    <scope>NUCLEOTIDE SEQUENCE [LARGE SCALE GENOMIC DNA]</scope>
    <source>
        <tissue evidence="2">Muscle</tissue>
    </source>
</reference>
<proteinExistence type="predicted"/>
<name>A0A5B7H576_PORTR</name>
<evidence type="ECO:0000256" key="1">
    <source>
        <dbReference type="SAM" id="MobiDB-lite"/>
    </source>
</evidence>
<evidence type="ECO:0000313" key="3">
    <source>
        <dbReference type="Proteomes" id="UP000324222"/>
    </source>
</evidence>
<dbReference type="AlphaFoldDB" id="A0A5B7H576"/>
<dbReference type="EMBL" id="VSRR010022793">
    <property type="protein sequence ID" value="MPC64989.1"/>
    <property type="molecule type" value="Genomic_DNA"/>
</dbReference>
<accession>A0A5B7H576</accession>
<evidence type="ECO:0000313" key="2">
    <source>
        <dbReference type="EMBL" id="MPC64989.1"/>
    </source>
</evidence>
<feature type="region of interest" description="Disordered" evidence="1">
    <location>
        <begin position="84"/>
        <end position="118"/>
    </location>
</feature>
<dbReference type="Proteomes" id="UP000324222">
    <property type="component" value="Unassembled WGS sequence"/>
</dbReference>
<sequence>MCVMFRSQKTRDANKGLKRRCIPEPASSSHPLPSLPLVAAFLINLAPSPRPGLTNASFASPLWRLEPLDLVTAPGGHGIIQRGGVSELQRPAAPRRRSQSAASCLTAFGTPSGSSRHVPLAPRPCRDCPPGSAAHTLRDKFMARH</sequence>
<comment type="caution">
    <text evidence="2">The sequence shown here is derived from an EMBL/GenBank/DDBJ whole genome shotgun (WGS) entry which is preliminary data.</text>
</comment>
<protein>
    <submittedName>
        <fullName evidence="2">Uncharacterized protein</fullName>
    </submittedName>
</protein>